<accession>A0A919NHG7</accession>
<dbReference type="SUPFAM" id="SSF48498">
    <property type="entry name" value="Tetracyclin repressor-like, C-terminal domain"/>
    <property type="match status" value="1"/>
</dbReference>
<dbReference type="InterPro" id="IPR009057">
    <property type="entry name" value="Homeodomain-like_sf"/>
</dbReference>
<dbReference type="Pfam" id="PF00440">
    <property type="entry name" value="TetR_N"/>
    <property type="match status" value="1"/>
</dbReference>
<gene>
    <name evidence="4" type="ORF">Ate02nite_08010</name>
</gene>
<evidence type="ECO:0000256" key="1">
    <source>
        <dbReference type="ARBA" id="ARBA00023125"/>
    </source>
</evidence>
<dbReference type="InterPro" id="IPR001647">
    <property type="entry name" value="HTH_TetR"/>
</dbReference>
<dbReference type="EMBL" id="BOMY01000002">
    <property type="protein sequence ID" value="GIF18071.1"/>
    <property type="molecule type" value="Genomic_DNA"/>
</dbReference>
<comment type="caution">
    <text evidence="4">The sequence shown here is derived from an EMBL/GenBank/DDBJ whole genome shotgun (WGS) entry which is preliminary data.</text>
</comment>
<dbReference type="PANTHER" id="PTHR30328">
    <property type="entry name" value="TRANSCRIPTIONAL REPRESSOR"/>
    <property type="match status" value="1"/>
</dbReference>
<dbReference type="Gene3D" id="1.10.357.10">
    <property type="entry name" value="Tetracycline Repressor, domain 2"/>
    <property type="match status" value="1"/>
</dbReference>
<dbReference type="Proteomes" id="UP000623608">
    <property type="component" value="Unassembled WGS sequence"/>
</dbReference>
<organism evidence="4 5">
    <name type="scientific">Paractinoplanes tereljensis</name>
    <dbReference type="NCBI Taxonomy" id="571912"/>
    <lineage>
        <taxon>Bacteria</taxon>
        <taxon>Bacillati</taxon>
        <taxon>Actinomycetota</taxon>
        <taxon>Actinomycetes</taxon>
        <taxon>Micromonosporales</taxon>
        <taxon>Micromonosporaceae</taxon>
        <taxon>Paractinoplanes</taxon>
    </lineage>
</organism>
<dbReference type="InterPro" id="IPR041467">
    <property type="entry name" value="Sco4008_C"/>
</dbReference>
<evidence type="ECO:0000259" key="3">
    <source>
        <dbReference type="PROSITE" id="PS50977"/>
    </source>
</evidence>
<dbReference type="PROSITE" id="PS51318">
    <property type="entry name" value="TAT"/>
    <property type="match status" value="1"/>
</dbReference>
<sequence length="185" mass="20321">MPPRVRDAEASRRRILTAATAEFAAHGIAGARMDRVAAEAASAKERIYAYYGNKDALFDAVFTETIRQILDTVHFDATDLPGYAGRMFDYFTDHPDAQRLTTWYRLERPAGHALAAVVEANRTRLDALATAALTTDFSPVELLTLVQAMASAWGTMNPEFAEAAATSDRQSRRRAVVEAVGRLVT</sequence>
<reference evidence="4" key="1">
    <citation type="submission" date="2021-01" db="EMBL/GenBank/DDBJ databases">
        <title>Whole genome shotgun sequence of Actinoplanes tereljensis NBRC 105297.</title>
        <authorList>
            <person name="Komaki H."/>
            <person name="Tamura T."/>
        </authorList>
    </citation>
    <scope>NUCLEOTIDE SEQUENCE</scope>
    <source>
        <strain evidence="4">NBRC 105297</strain>
    </source>
</reference>
<dbReference type="PANTHER" id="PTHR30328:SF54">
    <property type="entry name" value="HTH-TYPE TRANSCRIPTIONAL REPRESSOR SCO4008"/>
    <property type="match status" value="1"/>
</dbReference>
<dbReference type="AlphaFoldDB" id="A0A919NHG7"/>
<dbReference type="RefSeq" id="WP_203798806.1">
    <property type="nucleotide sequence ID" value="NZ_BOMY01000002.1"/>
</dbReference>
<evidence type="ECO:0000313" key="4">
    <source>
        <dbReference type="EMBL" id="GIF18071.1"/>
    </source>
</evidence>
<feature type="DNA-binding region" description="H-T-H motif" evidence="2">
    <location>
        <begin position="32"/>
        <end position="51"/>
    </location>
</feature>
<protein>
    <submittedName>
        <fullName evidence="4">TetR family regulatory protein</fullName>
    </submittedName>
</protein>
<dbReference type="InterPro" id="IPR006311">
    <property type="entry name" value="TAT_signal"/>
</dbReference>
<dbReference type="GO" id="GO:0006355">
    <property type="term" value="P:regulation of DNA-templated transcription"/>
    <property type="evidence" value="ECO:0007669"/>
    <property type="project" value="UniProtKB-ARBA"/>
</dbReference>
<proteinExistence type="predicted"/>
<dbReference type="Pfam" id="PF17926">
    <property type="entry name" value="TetR_C_21"/>
    <property type="match status" value="1"/>
</dbReference>
<evidence type="ECO:0000313" key="5">
    <source>
        <dbReference type="Proteomes" id="UP000623608"/>
    </source>
</evidence>
<dbReference type="SUPFAM" id="SSF46689">
    <property type="entry name" value="Homeodomain-like"/>
    <property type="match status" value="1"/>
</dbReference>
<name>A0A919NHG7_9ACTN</name>
<dbReference type="InterPro" id="IPR050109">
    <property type="entry name" value="HTH-type_TetR-like_transc_reg"/>
</dbReference>
<dbReference type="PROSITE" id="PS50977">
    <property type="entry name" value="HTH_TETR_2"/>
    <property type="match status" value="1"/>
</dbReference>
<evidence type="ECO:0000256" key="2">
    <source>
        <dbReference type="PROSITE-ProRule" id="PRU00335"/>
    </source>
</evidence>
<keyword evidence="5" id="KW-1185">Reference proteome</keyword>
<dbReference type="GO" id="GO:0003677">
    <property type="term" value="F:DNA binding"/>
    <property type="evidence" value="ECO:0007669"/>
    <property type="project" value="UniProtKB-UniRule"/>
</dbReference>
<feature type="domain" description="HTH tetR-type" evidence="3">
    <location>
        <begin position="9"/>
        <end position="69"/>
    </location>
</feature>
<keyword evidence="1 2" id="KW-0238">DNA-binding</keyword>
<dbReference type="InterPro" id="IPR036271">
    <property type="entry name" value="Tet_transcr_reg_TetR-rel_C_sf"/>
</dbReference>